<proteinExistence type="predicted"/>
<gene>
    <name evidence="1" type="ORF">L1987_65835</name>
</gene>
<protein>
    <submittedName>
        <fullName evidence="1">Uncharacterized protein</fullName>
    </submittedName>
</protein>
<reference evidence="1 2" key="2">
    <citation type="journal article" date="2022" name="Mol. Ecol. Resour.">
        <title>The genomes of chicory, endive, great burdock and yacon provide insights into Asteraceae paleo-polyploidization history and plant inulin production.</title>
        <authorList>
            <person name="Fan W."/>
            <person name="Wang S."/>
            <person name="Wang H."/>
            <person name="Wang A."/>
            <person name="Jiang F."/>
            <person name="Liu H."/>
            <person name="Zhao H."/>
            <person name="Xu D."/>
            <person name="Zhang Y."/>
        </authorList>
    </citation>
    <scope>NUCLEOTIDE SEQUENCE [LARGE SCALE GENOMIC DNA]</scope>
    <source>
        <strain evidence="2">cv. Yunnan</strain>
        <tissue evidence="1">Leaves</tissue>
    </source>
</reference>
<dbReference type="Proteomes" id="UP001056120">
    <property type="component" value="Linkage Group LG22"/>
</dbReference>
<sequence length="233" mass="26775">MMRSRLMFPFYQSLVFYLWINVMFFQALTSEAGSISMLYDTCYECYRAAGDSNKTKLIHFGWTVNKVFDKLKSVRNILFMGIKGDSSDGSILEWVKVLDPRGVICVLERASSDVPRRLLSLDVSIRTKKKIMRASDIKIIMEKCRSKGEFSNLLGNNLKSDEIKVVFESASRRPLDFVTVYTRLLHGTNMVVHLKLFLAEDDRKVWINLGKSYVNTPSLAKLVDDTSKDFKLK</sequence>
<keyword evidence="2" id="KW-1185">Reference proteome</keyword>
<name>A0ACB9BVT1_9ASTR</name>
<accession>A0ACB9BVT1</accession>
<dbReference type="EMBL" id="CM042039">
    <property type="protein sequence ID" value="KAI3726038.1"/>
    <property type="molecule type" value="Genomic_DNA"/>
</dbReference>
<organism evidence="1 2">
    <name type="scientific">Smallanthus sonchifolius</name>
    <dbReference type="NCBI Taxonomy" id="185202"/>
    <lineage>
        <taxon>Eukaryota</taxon>
        <taxon>Viridiplantae</taxon>
        <taxon>Streptophyta</taxon>
        <taxon>Embryophyta</taxon>
        <taxon>Tracheophyta</taxon>
        <taxon>Spermatophyta</taxon>
        <taxon>Magnoliopsida</taxon>
        <taxon>eudicotyledons</taxon>
        <taxon>Gunneridae</taxon>
        <taxon>Pentapetalae</taxon>
        <taxon>asterids</taxon>
        <taxon>campanulids</taxon>
        <taxon>Asterales</taxon>
        <taxon>Asteraceae</taxon>
        <taxon>Asteroideae</taxon>
        <taxon>Heliantheae alliance</taxon>
        <taxon>Millerieae</taxon>
        <taxon>Smallanthus</taxon>
    </lineage>
</organism>
<comment type="caution">
    <text evidence="1">The sequence shown here is derived from an EMBL/GenBank/DDBJ whole genome shotgun (WGS) entry which is preliminary data.</text>
</comment>
<evidence type="ECO:0000313" key="1">
    <source>
        <dbReference type="EMBL" id="KAI3726038.1"/>
    </source>
</evidence>
<reference evidence="2" key="1">
    <citation type="journal article" date="2022" name="Mol. Ecol. Resour.">
        <title>The genomes of chicory, endive, great burdock and yacon provide insights into Asteraceae palaeo-polyploidization history and plant inulin production.</title>
        <authorList>
            <person name="Fan W."/>
            <person name="Wang S."/>
            <person name="Wang H."/>
            <person name="Wang A."/>
            <person name="Jiang F."/>
            <person name="Liu H."/>
            <person name="Zhao H."/>
            <person name="Xu D."/>
            <person name="Zhang Y."/>
        </authorList>
    </citation>
    <scope>NUCLEOTIDE SEQUENCE [LARGE SCALE GENOMIC DNA]</scope>
    <source>
        <strain evidence="2">cv. Yunnan</strain>
    </source>
</reference>
<evidence type="ECO:0000313" key="2">
    <source>
        <dbReference type="Proteomes" id="UP001056120"/>
    </source>
</evidence>